<accession>A0ABS2KP79</accession>
<keyword evidence="3" id="KW-0804">Transcription</keyword>
<dbReference type="InterPro" id="IPR009057">
    <property type="entry name" value="Homeodomain-like_sf"/>
</dbReference>
<dbReference type="InterPro" id="IPR054126">
    <property type="entry name" value="CprB_TetR_C"/>
</dbReference>
<evidence type="ECO:0000256" key="2">
    <source>
        <dbReference type="ARBA" id="ARBA00023125"/>
    </source>
</evidence>
<gene>
    <name evidence="6" type="ORF">JOE42_000497</name>
</gene>
<evidence type="ECO:0000256" key="1">
    <source>
        <dbReference type="ARBA" id="ARBA00023015"/>
    </source>
</evidence>
<keyword evidence="2 4" id="KW-0238">DNA-binding</keyword>
<dbReference type="Pfam" id="PF00440">
    <property type="entry name" value="TetR_N"/>
    <property type="match status" value="1"/>
</dbReference>
<sequence>MVRQLRAEATRSAALRAAADLFLRVGHATATLSQVSAESGVTKGALYFHFASKEELARALVDEGRERVAAACTGMVDSRSPALESVIGITYSVLDLANTDNLVRIMYRLQLEVDAPDPTRGSVFGTWQNIFSHLFERAIEHGDVIDSLDAETASCLVSEMLSGVLMVAEGTARLDGAAVRMEQVWHTILPSLVPPAKLPYFREFASRSLSSFVRDRSGADATSDTGVSSNH</sequence>
<dbReference type="SUPFAM" id="SSF48498">
    <property type="entry name" value="Tetracyclin repressor-like, C-terminal domain"/>
    <property type="match status" value="1"/>
</dbReference>
<dbReference type="Pfam" id="PF21935">
    <property type="entry name" value="TetR_C_45"/>
    <property type="match status" value="1"/>
</dbReference>
<dbReference type="PANTHER" id="PTHR30055">
    <property type="entry name" value="HTH-TYPE TRANSCRIPTIONAL REGULATOR RUTR"/>
    <property type="match status" value="1"/>
</dbReference>
<organism evidence="6 7">
    <name type="scientific">Rhodococcoides corynebacterioides</name>
    <dbReference type="NCBI Taxonomy" id="53972"/>
    <lineage>
        <taxon>Bacteria</taxon>
        <taxon>Bacillati</taxon>
        <taxon>Actinomycetota</taxon>
        <taxon>Actinomycetes</taxon>
        <taxon>Mycobacteriales</taxon>
        <taxon>Nocardiaceae</taxon>
        <taxon>Rhodococcoides</taxon>
    </lineage>
</organism>
<dbReference type="Gene3D" id="1.10.357.10">
    <property type="entry name" value="Tetracycline Repressor, domain 2"/>
    <property type="match status" value="1"/>
</dbReference>
<evidence type="ECO:0000256" key="3">
    <source>
        <dbReference type="ARBA" id="ARBA00023163"/>
    </source>
</evidence>
<feature type="DNA-binding region" description="H-T-H motif" evidence="4">
    <location>
        <begin position="31"/>
        <end position="50"/>
    </location>
</feature>
<name>A0ABS2KP79_9NOCA</name>
<evidence type="ECO:0000313" key="7">
    <source>
        <dbReference type="Proteomes" id="UP000703038"/>
    </source>
</evidence>
<keyword evidence="7" id="KW-1185">Reference proteome</keyword>
<protein>
    <submittedName>
        <fullName evidence="6">AcrR family transcriptional regulator</fullName>
    </submittedName>
</protein>
<evidence type="ECO:0000259" key="5">
    <source>
        <dbReference type="PROSITE" id="PS50977"/>
    </source>
</evidence>
<evidence type="ECO:0000313" key="6">
    <source>
        <dbReference type="EMBL" id="MBM7413764.1"/>
    </source>
</evidence>
<proteinExistence type="predicted"/>
<evidence type="ECO:0000256" key="4">
    <source>
        <dbReference type="PROSITE-ProRule" id="PRU00335"/>
    </source>
</evidence>
<keyword evidence="1" id="KW-0805">Transcription regulation</keyword>
<dbReference type="InterPro" id="IPR050109">
    <property type="entry name" value="HTH-type_TetR-like_transc_reg"/>
</dbReference>
<comment type="caution">
    <text evidence="6">The sequence shown here is derived from an EMBL/GenBank/DDBJ whole genome shotgun (WGS) entry which is preliminary data.</text>
</comment>
<dbReference type="PROSITE" id="PS50977">
    <property type="entry name" value="HTH_TETR_2"/>
    <property type="match status" value="1"/>
</dbReference>
<dbReference type="InterPro" id="IPR036271">
    <property type="entry name" value="Tet_transcr_reg_TetR-rel_C_sf"/>
</dbReference>
<dbReference type="EMBL" id="JAFBBK010000001">
    <property type="protein sequence ID" value="MBM7413764.1"/>
    <property type="molecule type" value="Genomic_DNA"/>
</dbReference>
<dbReference type="PANTHER" id="PTHR30055:SF234">
    <property type="entry name" value="HTH-TYPE TRANSCRIPTIONAL REGULATOR BETI"/>
    <property type="match status" value="1"/>
</dbReference>
<dbReference type="PRINTS" id="PR00455">
    <property type="entry name" value="HTHTETR"/>
</dbReference>
<dbReference type="Proteomes" id="UP000703038">
    <property type="component" value="Unassembled WGS sequence"/>
</dbReference>
<dbReference type="InterPro" id="IPR001647">
    <property type="entry name" value="HTH_TetR"/>
</dbReference>
<dbReference type="RefSeq" id="WP_051612955.1">
    <property type="nucleotide sequence ID" value="NZ_JAFBBK010000001.1"/>
</dbReference>
<reference evidence="6 7" key="1">
    <citation type="submission" date="2021-01" db="EMBL/GenBank/DDBJ databases">
        <title>Genomics of switchgrass bacterial isolates.</title>
        <authorList>
            <person name="Shade A."/>
        </authorList>
    </citation>
    <scope>NUCLEOTIDE SEQUENCE [LARGE SCALE GENOMIC DNA]</scope>
    <source>
        <strain evidence="6 7">PvP111</strain>
    </source>
</reference>
<dbReference type="SUPFAM" id="SSF46689">
    <property type="entry name" value="Homeodomain-like"/>
    <property type="match status" value="1"/>
</dbReference>
<feature type="domain" description="HTH tetR-type" evidence="5">
    <location>
        <begin position="8"/>
        <end position="68"/>
    </location>
</feature>